<gene>
    <name evidence="7" type="ORF">GA0070607_4542</name>
</gene>
<keyword evidence="2 7" id="KW-0418">Kinase</keyword>
<name>A0A1C4X116_9ACTN</name>
<dbReference type="EMBL" id="LT607412">
    <property type="protein sequence ID" value="SCF02172.1"/>
    <property type="molecule type" value="Genomic_DNA"/>
</dbReference>
<dbReference type="GO" id="GO:0000160">
    <property type="term" value="P:phosphorelay signal transduction system"/>
    <property type="evidence" value="ECO:0007669"/>
    <property type="project" value="UniProtKB-KW"/>
</dbReference>
<evidence type="ECO:0000256" key="4">
    <source>
        <dbReference type="SAM" id="MobiDB-lite"/>
    </source>
</evidence>
<evidence type="ECO:0000256" key="3">
    <source>
        <dbReference type="ARBA" id="ARBA00023012"/>
    </source>
</evidence>
<dbReference type="InterPro" id="IPR036890">
    <property type="entry name" value="HATPase_C_sf"/>
</dbReference>
<feature type="transmembrane region" description="Helical" evidence="5">
    <location>
        <begin position="124"/>
        <end position="150"/>
    </location>
</feature>
<dbReference type="Gene3D" id="3.30.565.10">
    <property type="entry name" value="Histidine kinase-like ATPase, C-terminal domain"/>
    <property type="match status" value="1"/>
</dbReference>
<evidence type="ECO:0000256" key="1">
    <source>
        <dbReference type="ARBA" id="ARBA00022679"/>
    </source>
</evidence>
<evidence type="ECO:0000313" key="7">
    <source>
        <dbReference type="EMBL" id="SCF02172.1"/>
    </source>
</evidence>
<feature type="region of interest" description="Disordered" evidence="4">
    <location>
        <begin position="256"/>
        <end position="282"/>
    </location>
</feature>
<feature type="domain" description="Histidine kinase/HSP90-like ATPase" evidence="6">
    <location>
        <begin position="318"/>
        <end position="402"/>
    </location>
</feature>
<feature type="transmembrane region" description="Helical" evidence="5">
    <location>
        <begin position="57"/>
        <end position="76"/>
    </location>
</feature>
<feature type="transmembrane region" description="Helical" evidence="5">
    <location>
        <begin position="23"/>
        <end position="45"/>
    </location>
</feature>
<protein>
    <submittedName>
        <fullName evidence="7">Signal transduction histidine kinase</fullName>
    </submittedName>
</protein>
<dbReference type="SUPFAM" id="SSF55874">
    <property type="entry name" value="ATPase domain of HSP90 chaperone/DNA topoisomerase II/histidine kinase"/>
    <property type="match status" value="1"/>
</dbReference>
<dbReference type="Pfam" id="PF02518">
    <property type="entry name" value="HATPase_c"/>
    <property type="match status" value="1"/>
</dbReference>
<dbReference type="InterPro" id="IPR003594">
    <property type="entry name" value="HATPase_dom"/>
</dbReference>
<dbReference type="Proteomes" id="UP000198243">
    <property type="component" value="Chromosome I"/>
</dbReference>
<keyword evidence="3" id="KW-0902">Two-component regulatory system</keyword>
<evidence type="ECO:0000256" key="2">
    <source>
        <dbReference type="ARBA" id="ARBA00022777"/>
    </source>
</evidence>
<keyword evidence="8" id="KW-1185">Reference proteome</keyword>
<keyword evidence="5" id="KW-1133">Transmembrane helix</keyword>
<dbReference type="PANTHER" id="PTHR24421">
    <property type="entry name" value="NITRATE/NITRITE SENSOR PROTEIN NARX-RELATED"/>
    <property type="match status" value="1"/>
</dbReference>
<reference evidence="8" key="1">
    <citation type="submission" date="2016-06" db="EMBL/GenBank/DDBJ databases">
        <authorList>
            <person name="Varghese N."/>
            <person name="Submissions Spin"/>
        </authorList>
    </citation>
    <scope>NUCLEOTIDE SEQUENCE [LARGE SCALE GENOMIC DNA]</scope>
    <source>
        <strain evidence="8">DSM 44875</strain>
    </source>
</reference>
<evidence type="ECO:0000259" key="6">
    <source>
        <dbReference type="Pfam" id="PF02518"/>
    </source>
</evidence>
<organism evidence="7 8">
    <name type="scientific">Micromonospora coriariae</name>
    <dbReference type="NCBI Taxonomy" id="285665"/>
    <lineage>
        <taxon>Bacteria</taxon>
        <taxon>Bacillati</taxon>
        <taxon>Actinomycetota</taxon>
        <taxon>Actinomycetes</taxon>
        <taxon>Micromonosporales</taxon>
        <taxon>Micromonosporaceae</taxon>
        <taxon>Micromonospora</taxon>
    </lineage>
</organism>
<proteinExistence type="predicted"/>
<dbReference type="InterPro" id="IPR050482">
    <property type="entry name" value="Sensor_HK_TwoCompSys"/>
</dbReference>
<keyword evidence="5" id="KW-0472">Membrane</keyword>
<feature type="compositionally biased region" description="Polar residues" evidence="4">
    <location>
        <begin position="256"/>
        <end position="266"/>
    </location>
</feature>
<evidence type="ECO:0000313" key="8">
    <source>
        <dbReference type="Proteomes" id="UP000198243"/>
    </source>
</evidence>
<sequence>MSLYVARNRLGALPTTTAGVERAFTIFIAGVRLGTVAQMVPTLYVGMQSSARPGLYLTTWLAATFAALAVSVASLVRGRPLGAGYVLADFALASVVMLVGPLVVGPEDRVGTWVGFQPGNALSVIITAIGARSPVVLAVGMLSVTGSYVIHVSGATLQGPGFTTVIGNALTFVVYALVCRMFSTYMRRIARDADASRAVAAELARREEERRAQVLMHNGVAVMRLLTEPDLPDATRVRLLEHAEVELRRMRAYLSCQSSPGTTTQPAGRPDPHQSREGTTSFADEVRRTCTRFRDLPIELALDLGTGIRMAPTKVEVVTRALDSLLLNVREHAKAEMVVVHLDADPDGSWTLTVNDNGSGFDSTSASQGIGLREVVVGELEREGYSVAVTSQVGDGTTVTITYAARVVPGPPAKRAGAL</sequence>
<keyword evidence="5" id="KW-0812">Transmembrane</keyword>
<dbReference type="AlphaFoldDB" id="A0A1C4X116"/>
<feature type="transmembrane region" description="Helical" evidence="5">
    <location>
        <begin position="162"/>
        <end position="182"/>
    </location>
</feature>
<dbReference type="RefSeq" id="WP_231930150.1">
    <property type="nucleotide sequence ID" value="NZ_LT607412.1"/>
</dbReference>
<evidence type="ECO:0000256" key="5">
    <source>
        <dbReference type="SAM" id="Phobius"/>
    </source>
</evidence>
<dbReference type="GO" id="GO:0016301">
    <property type="term" value="F:kinase activity"/>
    <property type="evidence" value="ECO:0007669"/>
    <property type="project" value="UniProtKB-KW"/>
</dbReference>
<keyword evidence="1" id="KW-0808">Transferase</keyword>
<feature type="transmembrane region" description="Helical" evidence="5">
    <location>
        <begin position="82"/>
        <end position="104"/>
    </location>
</feature>
<accession>A0A1C4X116</accession>